<organism evidence="2 3">
    <name type="scientific">Sciurus vulgaris</name>
    <name type="common">Eurasian red squirrel</name>
    <dbReference type="NCBI Taxonomy" id="55149"/>
    <lineage>
        <taxon>Eukaryota</taxon>
        <taxon>Metazoa</taxon>
        <taxon>Chordata</taxon>
        <taxon>Craniata</taxon>
        <taxon>Vertebrata</taxon>
        <taxon>Euteleostomi</taxon>
        <taxon>Mammalia</taxon>
        <taxon>Eutheria</taxon>
        <taxon>Euarchontoglires</taxon>
        <taxon>Glires</taxon>
        <taxon>Rodentia</taxon>
        <taxon>Sciuromorpha</taxon>
        <taxon>Sciuridae</taxon>
        <taxon>Sciurinae</taxon>
        <taxon>Sciurini</taxon>
        <taxon>Sciurus</taxon>
    </lineage>
</organism>
<keyword evidence="1" id="KW-0472">Membrane</keyword>
<accession>A0A8D2ANP7</accession>
<keyword evidence="3" id="KW-1185">Reference proteome</keyword>
<name>A0A8D2ANP7_SCIVU</name>
<keyword evidence="1" id="KW-0812">Transmembrane</keyword>
<evidence type="ECO:0000313" key="3">
    <source>
        <dbReference type="Proteomes" id="UP000694564"/>
    </source>
</evidence>
<evidence type="ECO:0000313" key="2">
    <source>
        <dbReference type="Ensembl" id="ENSSVLP00005004564.1"/>
    </source>
</evidence>
<reference evidence="2" key="1">
    <citation type="submission" date="2025-08" db="UniProtKB">
        <authorList>
            <consortium name="Ensembl"/>
        </authorList>
    </citation>
    <scope>IDENTIFICATION</scope>
</reference>
<sequence length="91" mass="10128">LLNIYGGIIWPFVCLLLGNACSVPLPIFNWVIYFLALGCLGSLHILDMNPLSDVWFAKIFSHSVDCLFTLLIIFFAVQKTFSLARCDGACL</sequence>
<dbReference type="AlphaFoldDB" id="A0A8D2ANP7"/>
<keyword evidence="1" id="KW-1133">Transmembrane helix</keyword>
<feature type="transmembrane region" description="Helical" evidence="1">
    <location>
        <begin position="12"/>
        <end position="35"/>
    </location>
</feature>
<protein>
    <submittedName>
        <fullName evidence="2">Uncharacterized protein</fullName>
    </submittedName>
</protein>
<evidence type="ECO:0000256" key="1">
    <source>
        <dbReference type="SAM" id="Phobius"/>
    </source>
</evidence>
<dbReference type="GeneTree" id="ENSGT01130000278724"/>
<dbReference type="Ensembl" id="ENSSVLT00005005033.1">
    <property type="protein sequence ID" value="ENSSVLP00005004564.1"/>
    <property type="gene ID" value="ENSSVLG00005003657.1"/>
</dbReference>
<feature type="transmembrane region" description="Helical" evidence="1">
    <location>
        <begin position="55"/>
        <end position="77"/>
    </location>
</feature>
<dbReference type="Proteomes" id="UP000694564">
    <property type="component" value="Chromosome 3"/>
</dbReference>
<reference evidence="2" key="2">
    <citation type="submission" date="2025-09" db="UniProtKB">
        <authorList>
            <consortium name="Ensembl"/>
        </authorList>
    </citation>
    <scope>IDENTIFICATION</scope>
</reference>
<proteinExistence type="predicted"/>